<dbReference type="STRING" id="947166.A0A1D1VVF7"/>
<accession>A0A1D1VVF7</accession>
<dbReference type="OrthoDB" id="10039914at2759"/>
<dbReference type="GO" id="GO:0000785">
    <property type="term" value="C:chromatin"/>
    <property type="evidence" value="ECO:0007669"/>
    <property type="project" value="TreeGrafter"/>
</dbReference>
<feature type="compositionally biased region" description="Low complexity" evidence="4">
    <location>
        <begin position="66"/>
        <end position="75"/>
    </location>
</feature>
<dbReference type="GO" id="GO:0003712">
    <property type="term" value="F:transcription coregulator activity"/>
    <property type="evidence" value="ECO:0007669"/>
    <property type="project" value="TreeGrafter"/>
</dbReference>
<keyword evidence="6" id="KW-1185">Reference proteome</keyword>
<dbReference type="EMBL" id="BDGG01000008">
    <property type="protein sequence ID" value="GAV02589.1"/>
    <property type="molecule type" value="Genomic_DNA"/>
</dbReference>
<dbReference type="InterPro" id="IPR024132">
    <property type="entry name" value="Akirin"/>
</dbReference>
<dbReference type="PANTHER" id="PTHR13293:SF6">
    <property type="entry name" value="AKIRIN-RELATED"/>
    <property type="match status" value="1"/>
</dbReference>
<comment type="subcellular location">
    <subcellularLocation>
        <location evidence="1">Nucleus</location>
    </subcellularLocation>
</comment>
<protein>
    <recommendedName>
        <fullName evidence="7">Akirin</fullName>
    </recommendedName>
</protein>
<feature type="region of interest" description="Disordered" evidence="4">
    <location>
        <begin position="9"/>
        <end position="119"/>
    </location>
</feature>
<reference evidence="5 6" key="1">
    <citation type="journal article" date="2016" name="Nat. Commun.">
        <title>Extremotolerant tardigrade genome and improved radiotolerance of human cultured cells by tardigrade-unique protein.</title>
        <authorList>
            <person name="Hashimoto T."/>
            <person name="Horikawa D.D."/>
            <person name="Saito Y."/>
            <person name="Kuwahara H."/>
            <person name="Kozuka-Hata H."/>
            <person name="Shin-I T."/>
            <person name="Minakuchi Y."/>
            <person name="Ohishi K."/>
            <person name="Motoyama A."/>
            <person name="Aizu T."/>
            <person name="Enomoto A."/>
            <person name="Kondo K."/>
            <person name="Tanaka S."/>
            <person name="Hara Y."/>
            <person name="Koshikawa S."/>
            <person name="Sagara H."/>
            <person name="Miura T."/>
            <person name="Yokobori S."/>
            <person name="Miyagawa K."/>
            <person name="Suzuki Y."/>
            <person name="Kubo T."/>
            <person name="Oyama M."/>
            <person name="Kohara Y."/>
            <person name="Fujiyama A."/>
            <person name="Arakawa K."/>
            <person name="Katayama T."/>
            <person name="Toyoda A."/>
            <person name="Kunieda T."/>
        </authorList>
    </citation>
    <scope>NUCLEOTIDE SEQUENCE [LARGE SCALE GENOMIC DNA]</scope>
    <source>
        <strain evidence="5 6">YOKOZUNA-1</strain>
    </source>
</reference>
<evidence type="ECO:0000256" key="1">
    <source>
        <dbReference type="ARBA" id="ARBA00004123"/>
    </source>
</evidence>
<sequence>MACVTLFQPTKRRIDAVEEGDAQNGPSQCKRVPHRDFGLSSASFGSPPRSGRLSSPFREVGTAGLSSKHFAKPPSSSSPPPLSLFSSGSVSPPRSPKSSFTSTNKSDSPDRDTRYSTKQAVEACQREIAQLDTRLKQEYEHALQEKLAEQYQSFIQFAQDQLQTNMQGPPPDTDMSYLS</sequence>
<keyword evidence="3" id="KW-0539">Nucleus</keyword>
<evidence type="ECO:0000313" key="6">
    <source>
        <dbReference type="Proteomes" id="UP000186922"/>
    </source>
</evidence>
<dbReference type="PANTHER" id="PTHR13293">
    <property type="entry name" value="AKIRIN-RELATED"/>
    <property type="match status" value="1"/>
</dbReference>
<dbReference type="AlphaFoldDB" id="A0A1D1VVF7"/>
<name>A0A1D1VVF7_RAMVA</name>
<dbReference type="GO" id="GO:0045944">
    <property type="term" value="P:positive regulation of transcription by RNA polymerase II"/>
    <property type="evidence" value="ECO:0007669"/>
    <property type="project" value="TreeGrafter"/>
</dbReference>
<evidence type="ECO:0000256" key="4">
    <source>
        <dbReference type="SAM" id="MobiDB-lite"/>
    </source>
</evidence>
<comment type="caution">
    <text evidence="5">The sequence shown here is derived from an EMBL/GenBank/DDBJ whole genome shotgun (WGS) entry which is preliminary data.</text>
</comment>
<feature type="compositionally biased region" description="Low complexity" evidence="4">
    <location>
        <begin position="83"/>
        <end position="100"/>
    </location>
</feature>
<evidence type="ECO:0000313" key="5">
    <source>
        <dbReference type="EMBL" id="GAV02589.1"/>
    </source>
</evidence>
<proteinExistence type="inferred from homology"/>
<evidence type="ECO:0008006" key="7">
    <source>
        <dbReference type="Google" id="ProtNLM"/>
    </source>
</evidence>
<organism evidence="5 6">
    <name type="scientific">Ramazzottius varieornatus</name>
    <name type="common">Water bear</name>
    <name type="synonym">Tardigrade</name>
    <dbReference type="NCBI Taxonomy" id="947166"/>
    <lineage>
        <taxon>Eukaryota</taxon>
        <taxon>Metazoa</taxon>
        <taxon>Ecdysozoa</taxon>
        <taxon>Tardigrada</taxon>
        <taxon>Eutardigrada</taxon>
        <taxon>Parachela</taxon>
        <taxon>Hypsibioidea</taxon>
        <taxon>Ramazzottiidae</taxon>
        <taxon>Ramazzottius</taxon>
    </lineage>
</organism>
<evidence type="ECO:0000256" key="3">
    <source>
        <dbReference type="ARBA" id="ARBA00023242"/>
    </source>
</evidence>
<dbReference type="Proteomes" id="UP000186922">
    <property type="component" value="Unassembled WGS sequence"/>
</dbReference>
<dbReference type="GO" id="GO:0005634">
    <property type="term" value="C:nucleus"/>
    <property type="evidence" value="ECO:0007669"/>
    <property type="project" value="UniProtKB-SubCell"/>
</dbReference>
<dbReference type="GO" id="GO:0045089">
    <property type="term" value="P:positive regulation of innate immune response"/>
    <property type="evidence" value="ECO:0007669"/>
    <property type="project" value="TreeGrafter"/>
</dbReference>
<evidence type="ECO:0000256" key="2">
    <source>
        <dbReference type="ARBA" id="ARBA00005625"/>
    </source>
</evidence>
<feature type="compositionally biased region" description="Low complexity" evidence="4">
    <location>
        <begin position="43"/>
        <end position="58"/>
    </location>
</feature>
<comment type="similarity">
    <text evidence="2">Belongs to the akirin family.</text>
</comment>
<gene>
    <name evidence="5" type="primary">RvY_13133-1</name>
    <name evidence="5" type="synonym">RvY_13133.1</name>
    <name evidence="5" type="ORF">RvY_13133</name>
</gene>